<proteinExistence type="predicted"/>
<protein>
    <recommendedName>
        <fullName evidence="1">(S)-ureidoglycine aminohydrolase cupin domain-containing protein</fullName>
    </recommendedName>
</protein>
<accession>A0A071M5J6</accession>
<dbReference type="PANTHER" id="PTHR40943:SF1">
    <property type="entry name" value="CYTOPLASMIC PROTEIN"/>
    <property type="match status" value="1"/>
</dbReference>
<organism evidence="2">
    <name type="scientific">Burkholderia cenocepacia</name>
    <dbReference type="NCBI Taxonomy" id="95486"/>
    <lineage>
        <taxon>Bacteria</taxon>
        <taxon>Pseudomonadati</taxon>
        <taxon>Pseudomonadota</taxon>
        <taxon>Betaproteobacteria</taxon>
        <taxon>Burkholderiales</taxon>
        <taxon>Burkholderiaceae</taxon>
        <taxon>Burkholderia</taxon>
        <taxon>Burkholderia cepacia complex</taxon>
    </lineage>
</organism>
<dbReference type="InterPro" id="IPR014710">
    <property type="entry name" value="RmlC-like_jellyroll"/>
</dbReference>
<reference evidence="2" key="1">
    <citation type="submission" date="2014-04" db="EMBL/GenBank/DDBJ databases">
        <title>In planta biocontrol of soil-borne Fusarium wilt of banana through a plant endophytic bacterium, Burkholderia cenocepacia 869T2.</title>
        <authorList>
            <person name="Ho Y.-N."/>
            <person name="Chiang H.-M."/>
            <person name="Chao C.-P."/>
            <person name="Su C.-C."/>
            <person name="Hsu H.-F."/>
            <person name="Guo C.-T."/>
            <person name="Hsieh J.-L."/>
            <person name="Huang C.-C."/>
        </authorList>
    </citation>
    <scope>NUCLEOTIDE SEQUENCE [LARGE SCALE GENOMIC DNA]</scope>
    <source>
        <strain evidence="2">869T2</strain>
    </source>
</reference>
<dbReference type="Gene3D" id="2.60.120.10">
    <property type="entry name" value="Jelly Rolls"/>
    <property type="match status" value="1"/>
</dbReference>
<sequence>MSMISLQQGKTIAELASIGSLTALGGEILEGGDVQAYAHSTYGTFMDPVNAGYFGTGKGKYRLVYPFSEQATIMHGEVRITDESTGETRKFKAGDSWFVTKGTSTVWEVLTDSYTKHFLLFA</sequence>
<gene>
    <name evidence="2" type="ORF">DT99_28245</name>
</gene>
<evidence type="ECO:0000313" key="2">
    <source>
        <dbReference type="EMBL" id="KEA56214.1"/>
    </source>
</evidence>
<feature type="domain" description="(S)-ureidoglycine aminohydrolase cupin" evidence="1">
    <location>
        <begin position="47"/>
        <end position="118"/>
    </location>
</feature>
<dbReference type="PANTHER" id="PTHR40943">
    <property type="entry name" value="CYTOPLASMIC PROTEIN-RELATED"/>
    <property type="match status" value="1"/>
</dbReference>
<comment type="caution">
    <text evidence="2">The sequence shown here is derived from an EMBL/GenBank/DDBJ whole genome shotgun (WGS) entry which is preliminary data.</text>
</comment>
<dbReference type="SUPFAM" id="SSF51182">
    <property type="entry name" value="RmlC-like cupins"/>
    <property type="match status" value="1"/>
</dbReference>
<dbReference type="EMBL" id="JJOA01000032">
    <property type="protein sequence ID" value="KEA56214.1"/>
    <property type="molecule type" value="Genomic_DNA"/>
</dbReference>
<dbReference type="InterPro" id="IPR011051">
    <property type="entry name" value="RmlC_Cupin_sf"/>
</dbReference>
<dbReference type="Pfam" id="PF05899">
    <property type="entry name" value="Cupin_3"/>
    <property type="match status" value="1"/>
</dbReference>
<name>A0A071M5J6_9BURK</name>
<evidence type="ECO:0000259" key="1">
    <source>
        <dbReference type="Pfam" id="PF05899"/>
    </source>
</evidence>
<dbReference type="InterPro" id="IPR008579">
    <property type="entry name" value="UGlyAH_Cupin_dom"/>
</dbReference>
<dbReference type="AlphaFoldDB" id="A0A071M5J6"/>
<dbReference type="OrthoDB" id="663248at2"/>